<gene>
    <name evidence="2" type="ORF">H9838_05280</name>
</gene>
<reference evidence="2" key="2">
    <citation type="submission" date="2021-04" db="EMBL/GenBank/DDBJ databases">
        <authorList>
            <person name="Gilroy R."/>
        </authorList>
    </citation>
    <scope>NUCLEOTIDE SEQUENCE</scope>
    <source>
        <strain evidence="2">1282</strain>
    </source>
</reference>
<evidence type="ECO:0000313" key="3">
    <source>
        <dbReference type="Proteomes" id="UP000823915"/>
    </source>
</evidence>
<evidence type="ECO:0000256" key="1">
    <source>
        <dbReference type="SAM" id="SignalP"/>
    </source>
</evidence>
<reference evidence="2" key="1">
    <citation type="journal article" date="2021" name="PeerJ">
        <title>Extensive microbial diversity within the chicken gut microbiome revealed by metagenomics and culture.</title>
        <authorList>
            <person name="Gilroy R."/>
            <person name="Ravi A."/>
            <person name="Getino M."/>
            <person name="Pursley I."/>
            <person name="Horton D.L."/>
            <person name="Alikhan N.F."/>
            <person name="Baker D."/>
            <person name="Gharbi K."/>
            <person name="Hall N."/>
            <person name="Watson M."/>
            <person name="Adriaenssens E.M."/>
            <person name="Foster-Nyarko E."/>
            <person name="Jarju S."/>
            <person name="Secka A."/>
            <person name="Antonio M."/>
            <person name="Oren A."/>
            <person name="Chaudhuri R.R."/>
            <person name="La Ragione R."/>
            <person name="Hildebrand F."/>
            <person name="Pallen M.J."/>
        </authorList>
    </citation>
    <scope>NUCLEOTIDE SEQUENCE</scope>
    <source>
        <strain evidence="2">1282</strain>
    </source>
</reference>
<feature type="signal peptide" evidence="1">
    <location>
        <begin position="1"/>
        <end position="23"/>
    </location>
</feature>
<feature type="chain" id="PRO_5039616569" description="Lipoprotein" evidence="1">
    <location>
        <begin position="24"/>
        <end position="197"/>
    </location>
</feature>
<proteinExistence type="predicted"/>
<accession>A0A9D2C0S4</accession>
<dbReference type="Proteomes" id="UP000823915">
    <property type="component" value="Unassembled WGS sequence"/>
</dbReference>
<evidence type="ECO:0008006" key="4">
    <source>
        <dbReference type="Google" id="ProtNLM"/>
    </source>
</evidence>
<organism evidence="2 3">
    <name type="scientific">Candidatus Acutalibacter pullistercoris</name>
    <dbReference type="NCBI Taxonomy" id="2838418"/>
    <lineage>
        <taxon>Bacteria</taxon>
        <taxon>Bacillati</taxon>
        <taxon>Bacillota</taxon>
        <taxon>Clostridia</taxon>
        <taxon>Eubacteriales</taxon>
        <taxon>Acutalibacteraceae</taxon>
        <taxon>Acutalibacter</taxon>
    </lineage>
</organism>
<comment type="caution">
    <text evidence="2">The sequence shown here is derived from an EMBL/GenBank/DDBJ whole genome shotgun (WGS) entry which is preliminary data.</text>
</comment>
<evidence type="ECO:0000313" key="2">
    <source>
        <dbReference type="EMBL" id="HIY26574.1"/>
    </source>
</evidence>
<dbReference type="AlphaFoldDB" id="A0A9D2C0S4"/>
<name>A0A9D2C0S4_9FIRM</name>
<sequence>MKRTALLLSLLLALALLPGCGTQQELTQNTAAPFSLTQDQGELLELLGLSDRAGLVTFSGPEEATVLSIDTYQLRDGQWEPTGGGQLSREAAGQPWEGLAVLQSREDYSIGLRVRTEGIASYTTGPAEPDSDPLGWTLQFLEEETPITLGEPVPVALFLYSGDGSLRTHPLTDFADPAAFDGEDLALVQAVTLTFTA</sequence>
<dbReference type="EMBL" id="DXDU01000090">
    <property type="protein sequence ID" value="HIY26574.1"/>
    <property type="molecule type" value="Genomic_DNA"/>
</dbReference>
<protein>
    <recommendedName>
        <fullName evidence="4">Lipoprotein</fullName>
    </recommendedName>
</protein>
<keyword evidence="1" id="KW-0732">Signal</keyword>